<feature type="transmembrane region" description="Helical" evidence="5">
    <location>
        <begin position="164"/>
        <end position="184"/>
    </location>
</feature>
<name>A0A2T7A4J7_TUBBO</name>
<gene>
    <name evidence="7" type="ORF">B9Z19DRAFT_966768</name>
</gene>
<dbReference type="Gene3D" id="1.20.1250.20">
    <property type="entry name" value="MFS general substrate transporter like domains"/>
    <property type="match status" value="1"/>
</dbReference>
<evidence type="ECO:0000256" key="1">
    <source>
        <dbReference type="ARBA" id="ARBA00004141"/>
    </source>
</evidence>
<keyword evidence="2 5" id="KW-0812">Transmembrane</keyword>
<feature type="transmembrane region" description="Helical" evidence="5">
    <location>
        <begin position="242"/>
        <end position="268"/>
    </location>
</feature>
<feature type="transmembrane region" description="Helical" evidence="5">
    <location>
        <begin position="325"/>
        <end position="346"/>
    </location>
</feature>
<feature type="transmembrane region" description="Helical" evidence="5">
    <location>
        <begin position="75"/>
        <end position="93"/>
    </location>
</feature>
<accession>A0A2T7A4J7</accession>
<evidence type="ECO:0000256" key="3">
    <source>
        <dbReference type="ARBA" id="ARBA00022989"/>
    </source>
</evidence>
<dbReference type="Proteomes" id="UP000244722">
    <property type="component" value="Unassembled WGS sequence"/>
</dbReference>
<feature type="transmembrane region" description="Helical" evidence="5">
    <location>
        <begin position="280"/>
        <end position="304"/>
    </location>
</feature>
<dbReference type="PROSITE" id="PS50850">
    <property type="entry name" value="MFS"/>
    <property type="match status" value="1"/>
</dbReference>
<evidence type="ECO:0000256" key="4">
    <source>
        <dbReference type="ARBA" id="ARBA00023136"/>
    </source>
</evidence>
<evidence type="ECO:0000313" key="7">
    <source>
        <dbReference type="EMBL" id="PUU82676.1"/>
    </source>
</evidence>
<dbReference type="PANTHER" id="PTHR23502">
    <property type="entry name" value="MAJOR FACILITATOR SUPERFAMILY"/>
    <property type="match status" value="1"/>
</dbReference>
<feature type="transmembrane region" description="Helical" evidence="5">
    <location>
        <begin position="105"/>
        <end position="125"/>
    </location>
</feature>
<sequence>WSWKKKHLVLAAICYMTFMTDFLAGYGVPMIIPQAKEWKLTPADSTRSLSGNTFTQGFGSLVAVPFAQRFGTLPVMFWSTFMTFFMTMASALCPDNWIGFIAIRVVQGFFATAAQVLGMTVIQDIFFFEEHVSKLGIWGWSILIGPYFGPFLASFIMSTQTWRTAFWIVSAFVGLGLILVIFWMDETSFDRLNYNNNPPRPETYWKYKVQTLSGIYGYRAQGKPTLLQGCNELWNVFTKPQFYALFFYHGATYMWSVGINGSLVLFLVPPPPKGYGFNSTSIGLIYIAPMIGVVLGELWGHFFNDFIQARFIRKNKGSFEPESRLWAVYFSTIFTAVGLGLLGVGLQNLWPWGIIALLWGTYIWSLMTSTVAISAYALDCFPKNSAAASALLNFTRVFYGFLVPYFQNKWASAVGANWSFGTQAIICVLAFGIIPLVQKYGKRWREETALSPDVIIVAKVE</sequence>
<dbReference type="PANTHER" id="PTHR23502:SF22">
    <property type="entry name" value="MAJOR FACILITATOR SUPERFAMILY (MFS) PROFILE DOMAIN-CONTAINING PROTEIN"/>
    <property type="match status" value="1"/>
</dbReference>
<dbReference type="AlphaFoldDB" id="A0A2T7A4J7"/>
<keyword evidence="8" id="KW-1185">Reference proteome</keyword>
<comment type="subcellular location">
    <subcellularLocation>
        <location evidence="1">Membrane</location>
        <topology evidence="1">Multi-pass membrane protein</topology>
    </subcellularLocation>
</comment>
<feature type="transmembrane region" description="Helical" evidence="5">
    <location>
        <begin position="418"/>
        <end position="437"/>
    </location>
</feature>
<evidence type="ECO:0000259" key="6">
    <source>
        <dbReference type="PROSITE" id="PS50850"/>
    </source>
</evidence>
<feature type="non-terminal residue" evidence="7">
    <location>
        <position position="1"/>
    </location>
</feature>
<feature type="transmembrane region" description="Helical" evidence="5">
    <location>
        <begin position="137"/>
        <end position="157"/>
    </location>
</feature>
<reference evidence="7 8" key="1">
    <citation type="submission" date="2017-04" db="EMBL/GenBank/DDBJ databases">
        <title>Draft genome sequence of Tuber borchii Vittad., a whitish edible truffle.</title>
        <authorList>
            <consortium name="DOE Joint Genome Institute"/>
            <person name="Murat C."/>
            <person name="Kuo A."/>
            <person name="Barry K.W."/>
            <person name="Clum A."/>
            <person name="Dockter R.B."/>
            <person name="Fauchery L."/>
            <person name="Iotti M."/>
            <person name="Kohler A."/>
            <person name="Labutti K."/>
            <person name="Lindquist E.A."/>
            <person name="Lipzen A."/>
            <person name="Ohm R.A."/>
            <person name="Wang M."/>
            <person name="Grigoriev I.V."/>
            <person name="Zambonelli A."/>
            <person name="Martin F.M."/>
        </authorList>
    </citation>
    <scope>NUCLEOTIDE SEQUENCE [LARGE SCALE GENOMIC DNA]</scope>
    <source>
        <strain evidence="7 8">Tbo3840</strain>
    </source>
</reference>
<evidence type="ECO:0000256" key="2">
    <source>
        <dbReference type="ARBA" id="ARBA00022692"/>
    </source>
</evidence>
<dbReference type="GO" id="GO:0022857">
    <property type="term" value="F:transmembrane transporter activity"/>
    <property type="evidence" value="ECO:0007669"/>
    <property type="project" value="InterPro"/>
</dbReference>
<dbReference type="Pfam" id="PF07690">
    <property type="entry name" value="MFS_1"/>
    <property type="match status" value="1"/>
</dbReference>
<dbReference type="STRING" id="42251.A0A2T7A4J7"/>
<dbReference type="OrthoDB" id="2533084at2759"/>
<proteinExistence type="predicted"/>
<dbReference type="GO" id="GO:0005886">
    <property type="term" value="C:plasma membrane"/>
    <property type="evidence" value="ECO:0007669"/>
    <property type="project" value="TreeGrafter"/>
</dbReference>
<evidence type="ECO:0000256" key="5">
    <source>
        <dbReference type="SAM" id="Phobius"/>
    </source>
</evidence>
<dbReference type="InterPro" id="IPR011701">
    <property type="entry name" value="MFS"/>
</dbReference>
<dbReference type="InterPro" id="IPR036259">
    <property type="entry name" value="MFS_trans_sf"/>
</dbReference>
<comment type="caution">
    <text evidence="7">The sequence shown here is derived from an EMBL/GenBank/DDBJ whole genome shotgun (WGS) entry which is preliminary data.</text>
</comment>
<evidence type="ECO:0000313" key="8">
    <source>
        <dbReference type="Proteomes" id="UP000244722"/>
    </source>
</evidence>
<keyword evidence="4 5" id="KW-0472">Membrane</keyword>
<feature type="domain" description="Major facilitator superfamily (MFS) profile" evidence="6">
    <location>
        <begin position="9"/>
        <end position="442"/>
    </location>
</feature>
<feature type="transmembrane region" description="Helical" evidence="5">
    <location>
        <begin position="7"/>
        <end position="32"/>
    </location>
</feature>
<feature type="transmembrane region" description="Helical" evidence="5">
    <location>
        <begin position="352"/>
        <end position="378"/>
    </location>
</feature>
<dbReference type="SUPFAM" id="SSF103473">
    <property type="entry name" value="MFS general substrate transporter"/>
    <property type="match status" value="1"/>
</dbReference>
<dbReference type="InterPro" id="IPR020846">
    <property type="entry name" value="MFS_dom"/>
</dbReference>
<dbReference type="EMBL" id="NESQ01000023">
    <property type="protein sequence ID" value="PUU82676.1"/>
    <property type="molecule type" value="Genomic_DNA"/>
</dbReference>
<organism evidence="7 8">
    <name type="scientific">Tuber borchii</name>
    <name type="common">White truffle</name>
    <dbReference type="NCBI Taxonomy" id="42251"/>
    <lineage>
        <taxon>Eukaryota</taxon>
        <taxon>Fungi</taxon>
        <taxon>Dikarya</taxon>
        <taxon>Ascomycota</taxon>
        <taxon>Pezizomycotina</taxon>
        <taxon>Pezizomycetes</taxon>
        <taxon>Pezizales</taxon>
        <taxon>Tuberaceae</taxon>
        <taxon>Tuber</taxon>
    </lineage>
</organism>
<keyword evidence="3 5" id="KW-1133">Transmembrane helix</keyword>
<protein>
    <submittedName>
        <fullName evidence="7">Major facilitator superfamily domain-containing protein</fullName>
    </submittedName>
</protein>